<organism evidence="2 3">
    <name type="scientific">Flavobacterium amnicola</name>
    <dbReference type="NCBI Taxonomy" id="2506422"/>
    <lineage>
        <taxon>Bacteria</taxon>
        <taxon>Pseudomonadati</taxon>
        <taxon>Bacteroidota</taxon>
        <taxon>Flavobacteriia</taxon>
        <taxon>Flavobacteriales</taxon>
        <taxon>Flavobacteriaceae</taxon>
        <taxon>Flavobacterium</taxon>
    </lineage>
</organism>
<evidence type="ECO:0000313" key="3">
    <source>
        <dbReference type="Proteomes" id="UP000290283"/>
    </source>
</evidence>
<name>A0A4Q1K5H9_9FLAO</name>
<reference evidence="3" key="1">
    <citation type="submission" date="2019-01" db="EMBL/GenBank/DDBJ databases">
        <title>Cytophagaceae bacterium strain CAR-16.</title>
        <authorList>
            <person name="Chen W.-M."/>
        </authorList>
    </citation>
    <scope>NUCLEOTIDE SEQUENCE [LARGE SCALE GENOMIC DNA]</scope>
    <source>
        <strain evidence="3">LLJ-11</strain>
    </source>
</reference>
<keyword evidence="1" id="KW-1133">Transmembrane helix</keyword>
<dbReference type="Proteomes" id="UP000290283">
    <property type="component" value="Unassembled WGS sequence"/>
</dbReference>
<feature type="transmembrane region" description="Helical" evidence="1">
    <location>
        <begin position="6"/>
        <end position="23"/>
    </location>
</feature>
<gene>
    <name evidence="2" type="ORF">EQG63_04300</name>
</gene>
<dbReference type="EMBL" id="SBKO01000001">
    <property type="protein sequence ID" value="RXR21166.1"/>
    <property type="molecule type" value="Genomic_DNA"/>
</dbReference>
<keyword evidence="1" id="KW-0472">Membrane</keyword>
<dbReference type="Pfam" id="PF12669">
    <property type="entry name" value="FeoB_associated"/>
    <property type="match status" value="1"/>
</dbReference>
<dbReference type="AlphaFoldDB" id="A0A4Q1K5H9"/>
<accession>A0A4Q1K5H9</accession>
<comment type="caution">
    <text evidence="2">The sequence shown here is derived from an EMBL/GenBank/DDBJ whole genome shotgun (WGS) entry which is preliminary data.</text>
</comment>
<keyword evidence="1" id="KW-0812">Transmembrane</keyword>
<evidence type="ECO:0000256" key="1">
    <source>
        <dbReference type="SAM" id="Phobius"/>
    </source>
</evidence>
<evidence type="ECO:0000313" key="2">
    <source>
        <dbReference type="EMBL" id="RXR21166.1"/>
    </source>
</evidence>
<keyword evidence="3" id="KW-1185">Reference proteome</keyword>
<protein>
    <submittedName>
        <fullName evidence="2">FeoB-associated Cys-rich membrane protein</fullName>
    </submittedName>
</protein>
<sequence length="39" mass="4393">MIQEIIAIGLLIIAVFFLYKKFFGKKKPKNNCGNDCGCN</sequence>
<proteinExistence type="predicted"/>